<organism evidence="1 2">
    <name type="scientific">Nitratireductor arenosus</name>
    <dbReference type="NCBI Taxonomy" id="2682096"/>
    <lineage>
        <taxon>Bacteria</taxon>
        <taxon>Pseudomonadati</taxon>
        <taxon>Pseudomonadota</taxon>
        <taxon>Alphaproteobacteria</taxon>
        <taxon>Hyphomicrobiales</taxon>
        <taxon>Phyllobacteriaceae</taxon>
        <taxon>Nitratireductor</taxon>
    </lineage>
</organism>
<protein>
    <submittedName>
        <fullName evidence="1">Uncharacterized protein</fullName>
    </submittedName>
</protein>
<evidence type="ECO:0000313" key="2">
    <source>
        <dbReference type="Proteomes" id="UP000463224"/>
    </source>
</evidence>
<keyword evidence="2" id="KW-1185">Reference proteome</keyword>
<gene>
    <name evidence="1" type="ORF">GN330_17790</name>
</gene>
<evidence type="ECO:0000313" key="1">
    <source>
        <dbReference type="EMBL" id="MVA99104.1"/>
    </source>
</evidence>
<reference evidence="1 2" key="1">
    <citation type="submission" date="2019-12" db="EMBL/GenBank/DDBJ databases">
        <title>Nitratireductor arenosus sp. nov., Isolated from sea sand, Jeju island, South Korea.</title>
        <authorList>
            <person name="Kim W."/>
        </authorList>
    </citation>
    <scope>NUCLEOTIDE SEQUENCE [LARGE SCALE GENOMIC DNA]</scope>
    <source>
        <strain evidence="1 2">CAU 1489</strain>
    </source>
</reference>
<accession>A0A844QKJ3</accession>
<dbReference type="RefSeq" id="WP_106571484.1">
    <property type="nucleotide sequence ID" value="NZ_WPHG01000004.1"/>
</dbReference>
<sequence>MAVRAGAIGPRAIKAIIAGEIAAYDPVAEARRTSRTGSAATASWYERTLADFEADLIEPAPVMVGFSGGLEQRCWSVTRGDERYHVVYMPKAGYFALAVATVFGPVDIGVHGRAIDVFGAV</sequence>
<dbReference type="EMBL" id="WPHG01000004">
    <property type="protein sequence ID" value="MVA99104.1"/>
    <property type="molecule type" value="Genomic_DNA"/>
</dbReference>
<dbReference type="Proteomes" id="UP000463224">
    <property type="component" value="Unassembled WGS sequence"/>
</dbReference>
<dbReference type="AlphaFoldDB" id="A0A844QKJ3"/>
<comment type="caution">
    <text evidence="1">The sequence shown here is derived from an EMBL/GenBank/DDBJ whole genome shotgun (WGS) entry which is preliminary data.</text>
</comment>
<name>A0A844QKJ3_9HYPH</name>
<proteinExistence type="predicted"/>